<proteinExistence type="predicted"/>
<accession>A0A6G1QMB7</accession>
<reference evidence="2 3" key="1">
    <citation type="submission" date="2019-02" db="EMBL/GenBank/DDBJ databases">
        <title>Opniocepnalus argus genome.</title>
        <authorList>
            <person name="Zhou C."/>
            <person name="Xiao S."/>
        </authorList>
    </citation>
    <scope>NUCLEOTIDE SEQUENCE [LARGE SCALE GENOMIC DNA]</scope>
    <source>
        <strain evidence="2">OARG1902GOOAL</strain>
        <tissue evidence="2">Muscle</tissue>
    </source>
</reference>
<dbReference type="Proteomes" id="UP000503349">
    <property type="component" value="Chromosome 19"/>
</dbReference>
<evidence type="ECO:0000256" key="1">
    <source>
        <dbReference type="SAM" id="MobiDB-lite"/>
    </source>
</evidence>
<organism evidence="2 3">
    <name type="scientific">Channa argus</name>
    <name type="common">Northern snakehead</name>
    <name type="synonym">Ophicephalus argus</name>
    <dbReference type="NCBI Taxonomy" id="215402"/>
    <lineage>
        <taxon>Eukaryota</taxon>
        <taxon>Metazoa</taxon>
        <taxon>Chordata</taxon>
        <taxon>Craniata</taxon>
        <taxon>Vertebrata</taxon>
        <taxon>Euteleostomi</taxon>
        <taxon>Actinopterygii</taxon>
        <taxon>Neopterygii</taxon>
        <taxon>Teleostei</taxon>
        <taxon>Neoteleostei</taxon>
        <taxon>Acanthomorphata</taxon>
        <taxon>Anabantaria</taxon>
        <taxon>Anabantiformes</taxon>
        <taxon>Channoidei</taxon>
        <taxon>Channidae</taxon>
        <taxon>Channa</taxon>
    </lineage>
</organism>
<feature type="region of interest" description="Disordered" evidence="1">
    <location>
        <begin position="1"/>
        <end position="32"/>
    </location>
</feature>
<sequence>MLSPDPAPISSSISFLHGCTQPEREREREQMKKKRGVILRMEMATLKRALENGPSPNVVSPEMGASKELCAATAKDTNDPMTLGKEC</sequence>
<feature type="compositionally biased region" description="Low complexity" evidence="1">
    <location>
        <begin position="1"/>
        <end position="14"/>
    </location>
</feature>
<reference evidence="3" key="2">
    <citation type="submission" date="2019-02" db="EMBL/GenBank/DDBJ databases">
        <title>Opniocepnalus argus Var Kimnra genome.</title>
        <authorList>
            <person name="Zhou C."/>
            <person name="Xiao S."/>
        </authorList>
    </citation>
    <scope>NUCLEOTIDE SEQUENCE [LARGE SCALE GENOMIC DNA]</scope>
</reference>
<evidence type="ECO:0000313" key="3">
    <source>
        <dbReference type="Proteomes" id="UP000503349"/>
    </source>
</evidence>
<evidence type="ECO:0000313" key="2">
    <source>
        <dbReference type="EMBL" id="KAF3703811.1"/>
    </source>
</evidence>
<gene>
    <name evidence="2" type="ORF">EXN66_Car019499</name>
</gene>
<protein>
    <submittedName>
        <fullName evidence="2">Uncharacterized protein</fullName>
    </submittedName>
</protein>
<keyword evidence="3" id="KW-1185">Reference proteome</keyword>
<dbReference type="AlphaFoldDB" id="A0A6G1QMB7"/>
<dbReference type="EMBL" id="CM015730">
    <property type="protein sequence ID" value="KAF3703811.1"/>
    <property type="molecule type" value="Genomic_DNA"/>
</dbReference>
<name>A0A6G1QMB7_CHAAH</name>